<proteinExistence type="predicted"/>
<evidence type="ECO:0000313" key="2">
    <source>
        <dbReference type="Proteomes" id="UP001549200"/>
    </source>
</evidence>
<keyword evidence="2" id="KW-1185">Reference proteome</keyword>
<organism evidence="1 2">
    <name type="scientific">Enterocloster citroniae</name>
    <dbReference type="NCBI Taxonomy" id="358743"/>
    <lineage>
        <taxon>Bacteria</taxon>
        <taxon>Bacillati</taxon>
        <taxon>Bacillota</taxon>
        <taxon>Clostridia</taxon>
        <taxon>Lachnospirales</taxon>
        <taxon>Lachnospiraceae</taxon>
        <taxon>Enterocloster</taxon>
    </lineage>
</organism>
<sequence length="50" mass="5850">MTRQMSRGIAVYKEHVDLTVSDVFKRADEAMYQNRLMMKERKQAEDSPSA</sequence>
<name>A0ABV2G2I5_9FIRM</name>
<dbReference type="Proteomes" id="UP001549200">
    <property type="component" value="Unassembled WGS sequence"/>
</dbReference>
<dbReference type="EMBL" id="JBEPLZ010000017">
    <property type="protein sequence ID" value="MET3572319.1"/>
    <property type="molecule type" value="Genomic_DNA"/>
</dbReference>
<evidence type="ECO:0000313" key="1">
    <source>
        <dbReference type="EMBL" id="MET3572319.1"/>
    </source>
</evidence>
<comment type="caution">
    <text evidence="1">The sequence shown here is derived from an EMBL/GenBank/DDBJ whole genome shotgun (WGS) entry which is preliminary data.</text>
</comment>
<gene>
    <name evidence="1" type="ORF">ABID13_003976</name>
</gene>
<protein>
    <submittedName>
        <fullName evidence="1">GGDEF domain-containing protein</fullName>
    </submittedName>
</protein>
<accession>A0ABV2G2I5</accession>
<reference evidence="1 2" key="1">
    <citation type="submission" date="2024-06" db="EMBL/GenBank/DDBJ databases">
        <title>Genomic Encyclopedia of Type Strains, Phase IV (KMG-IV): sequencing the most valuable type-strain genomes for metagenomic binning, comparative biology and taxonomic classification.</title>
        <authorList>
            <person name="Goeker M."/>
        </authorList>
    </citation>
    <scope>NUCLEOTIDE SEQUENCE [LARGE SCALE GENOMIC DNA]</scope>
    <source>
        <strain evidence="1 2">DSM 19261</strain>
    </source>
</reference>